<keyword evidence="1" id="KW-0812">Transmembrane</keyword>
<evidence type="ECO:0000313" key="2">
    <source>
        <dbReference type="EMBL" id="SVB67182.1"/>
    </source>
</evidence>
<keyword evidence="1" id="KW-0472">Membrane</keyword>
<feature type="transmembrane region" description="Helical" evidence="1">
    <location>
        <begin position="66"/>
        <end position="88"/>
    </location>
</feature>
<protein>
    <submittedName>
        <fullName evidence="2">Uncharacterized protein</fullName>
    </submittedName>
</protein>
<accession>A0A382FX41</accession>
<proteinExistence type="predicted"/>
<name>A0A382FX41_9ZZZZ</name>
<dbReference type="AlphaFoldDB" id="A0A382FX41"/>
<organism evidence="2">
    <name type="scientific">marine metagenome</name>
    <dbReference type="NCBI Taxonomy" id="408172"/>
    <lineage>
        <taxon>unclassified sequences</taxon>
        <taxon>metagenomes</taxon>
        <taxon>ecological metagenomes</taxon>
    </lineage>
</organism>
<sequence>MFNFKTIFPSIADNNYQGSKVALYFFILLTAIMTWRSIIHMFFVDYGLHDIANFIHFDGNPDPSKLIHFFFSMWGFAELIFCIVCWTVIIKWCSLIPALYTLWLTEWSVRTFYYSQAMGIADMSAYKTGVTPGAVGAPYLFVALLIFFLLSIKSK</sequence>
<reference evidence="2" key="1">
    <citation type="submission" date="2018-05" db="EMBL/GenBank/DDBJ databases">
        <authorList>
            <person name="Lanie J.A."/>
            <person name="Ng W.-L."/>
            <person name="Kazmierczak K.M."/>
            <person name="Andrzejewski T.M."/>
            <person name="Davidsen T.M."/>
            <person name="Wayne K.J."/>
            <person name="Tettelin H."/>
            <person name="Glass J.I."/>
            <person name="Rusch D."/>
            <person name="Podicherti R."/>
            <person name="Tsui H.-C.T."/>
            <person name="Winkler M.E."/>
        </authorList>
    </citation>
    <scope>NUCLEOTIDE SEQUENCE</scope>
</reference>
<keyword evidence="1" id="KW-1133">Transmembrane helix</keyword>
<evidence type="ECO:0000256" key="1">
    <source>
        <dbReference type="SAM" id="Phobius"/>
    </source>
</evidence>
<dbReference type="EMBL" id="UINC01052167">
    <property type="protein sequence ID" value="SVB67182.1"/>
    <property type="molecule type" value="Genomic_DNA"/>
</dbReference>
<gene>
    <name evidence="2" type="ORF">METZ01_LOCUS220036</name>
</gene>
<feature type="transmembrane region" description="Helical" evidence="1">
    <location>
        <begin position="21"/>
        <end position="43"/>
    </location>
</feature>
<feature type="transmembrane region" description="Helical" evidence="1">
    <location>
        <begin position="133"/>
        <end position="152"/>
    </location>
</feature>
<feature type="transmembrane region" description="Helical" evidence="1">
    <location>
        <begin position="95"/>
        <end position="113"/>
    </location>
</feature>